<accession>A0A1V9X3W7</accession>
<dbReference type="Proteomes" id="UP000192247">
    <property type="component" value="Unassembled WGS sequence"/>
</dbReference>
<proteinExistence type="predicted"/>
<feature type="transmembrane region" description="Helical" evidence="1">
    <location>
        <begin position="67"/>
        <end position="88"/>
    </location>
</feature>
<dbReference type="OrthoDB" id="10547744at2759"/>
<gene>
    <name evidence="2" type="ORF">BIW11_13122</name>
</gene>
<keyword evidence="3" id="KW-1185">Reference proteome</keyword>
<protein>
    <submittedName>
        <fullName evidence="2">Uncharacterized protein</fullName>
    </submittedName>
</protein>
<evidence type="ECO:0000313" key="2">
    <source>
        <dbReference type="EMBL" id="OQR68098.1"/>
    </source>
</evidence>
<sequence>MENEATELTSTTAPPTKRFRGAGKGYLHGMPTTIAVPRPMQSPFVDENRGSIWLELLRLICYDFTSYAYYLTTIVVFYVGMTLCFHLGTQTYPPREEAAMQNVVAAVFSTLFNNRQSVATRFFNVCRLASNNSVLLWRYSMFKYFQKAAQDNSTKVRLRNLHSSMEMMFQNLYRTVYKFTIMNGSIFEPAIVREGLTKIRRVPANASSNNKVNLTNLAIETIRLIKTYALYPAYAEIRRVNITRLCIAFVPAVTSGAQSFKASTNRTLMSWFCPNVNISYMVSLETLEDIIEKSSNPAVPYNTTEYAVFVQMVEFALNGNLHASPQRELQRAYVLQQVVFNHGTIDDAKSLLPIHLRGLYVITGLTAWMNIGAPSRSSQAIKHSLSELDYNDVRTQGLPSKRVVDLSLCRPSPRGPSEEEAWPTLRLRKRGRSLSLAGVQNASAFQRYPAPTTAAVLVNPTVAAKEKTKTDSQNLPNPLGWRVKAGPRTSWYGRRGGGHCVREVQQHHCGRVLPNAKVPSAEGTQLDL</sequence>
<dbReference type="AlphaFoldDB" id="A0A1V9X3W7"/>
<dbReference type="InParanoid" id="A0A1V9X3W7"/>
<comment type="caution">
    <text evidence="2">The sequence shown here is derived from an EMBL/GenBank/DDBJ whole genome shotgun (WGS) entry which is preliminary data.</text>
</comment>
<reference evidence="2 3" key="1">
    <citation type="journal article" date="2017" name="Gigascience">
        <title>Draft genome of the honey bee ectoparasitic mite, Tropilaelaps mercedesae, is shaped by the parasitic life history.</title>
        <authorList>
            <person name="Dong X."/>
            <person name="Armstrong S.D."/>
            <person name="Xia D."/>
            <person name="Makepeace B.L."/>
            <person name="Darby A.C."/>
            <person name="Kadowaki T."/>
        </authorList>
    </citation>
    <scope>NUCLEOTIDE SEQUENCE [LARGE SCALE GENOMIC DNA]</scope>
    <source>
        <strain evidence="2">Wuxi-XJTLU</strain>
    </source>
</reference>
<keyword evidence="1" id="KW-0472">Membrane</keyword>
<organism evidence="2 3">
    <name type="scientific">Tropilaelaps mercedesae</name>
    <dbReference type="NCBI Taxonomy" id="418985"/>
    <lineage>
        <taxon>Eukaryota</taxon>
        <taxon>Metazoa</taxon>
        <taxon>Ecdysozoa</taxon>
        <taxon>Arthropoda</taxon>
        <taxon>Chelicerata</taxon>
        <taxon>Arachnida</taxon>
        <taxon>Acari</taxon>
        <taxon>Parasitiformes</taxon>
        <taxon>Mesostigmata</taxon>
        <taxon>Gamasina</taxon>
        <taxon>Dermanyssoidea</taxon>
        <taxon>Laelapidae</taxon>
        <taxon>Tropilaelaps</taxon>
    </lineage>
</organism>
<keyword evidence="1" id="KW-0812">Transmembrane</keyword>
<keyword evidence="1" id="KW-1133">Transmembrane helix</keyword>
<name>A0A1V9X3W7_9ACAR</name>
<dbReference type="EMBL" id="MNPL01026082">
    <property type="protein sequence ID" value="OQR68098.1"/>
    <property type="molecule type" value="Genomic_DNA"/>
</dbReference>
<evidence type="ECO:0000256" key="1">
    <source>
        <dbReference type="SAM" id="Phobius"/>
    </source>
</evidence>
<evidence type="ECO:0000313" key="3">
    <source>
        <dbReference type="Proteomes" id="UP000192247"/>
    </source>
</evidence>